<evidence type="ECO:0000313" key="2">
    <source>
        <dbReference type="Proteomes" id="UP000291117"/>
    </source>
</evidence>
<organism evidence="1 2">
    <name type="scientific">Pedobacter hiemivivus</name>
    <dbReference type="NCBI Taxonomy" id="2530454"/>
    <lineage>
        <taxon>Bacteria</taxon>
        <taxon>Pseudomonadati</taxon>
        <taxon>Bacteroidota</taxon>
        <taxon>Sphingobacteriia</taxon>
        <taxon>Sphingobacteriales</taxon>
        <taxon>Sphingobacteriaceae</taxon>
        <taxon>Pedobacter</taxon>
    </lineage>
</organism>
<dbReference type="Proteomes" id="UP000291117">
    <property type="component" value="Unassembled WGS sequence"/>
</dbReference>
<name>A0A4R0NHR8_9SPHI</name>
<dbReference type="EMBL" id="SJSM01000002">
    <property type="protein sequence ID" value="TCC98324.1"/>
    <property type="molecule type" value="Genomic_DNA"/>
</dbReference>
<gene>
    <name evidence="1" type="ORF">EZ444_03285</name>
</gene>
<sequence>MKKLIYLTLFFTMLFVNGCKKDSILVENPSESLLLKKPPGYRASIDDLDPGGNIGDNPGGTGTSPFPILPPYIYI</sequence>
<evidence type="ECO:0000313" key="1">
    <source>
        <dbReference type="EMBL" id="TCC98324.1"/>
    </source>
</evidence>
<accession>A0A4R0NHR8</accession>
<protein>
    <submittedName>
        <fullName evidence="1">Uncharacterized protein</fullName>
    </submittedName>
</protein>
<dbReference type="RefSeq" id="WP_131607273.1">
    <property type="nucleotide sequence ID" value="NZ_SJSM01000002.1"/>
</dbReference>
<reference evidence="1 2" key="1">
    <citation type="submission" date="2019-02" db="EMBL/GenBank/DDBJ databases">
        <title>Pedobacter sp. RP-3-8 sp. nov., isolated from Arctic soil.</title>
        <authorList>
            <person name="Dahal R.H."/>
        </authorList>
    </citation>
    <scope>NUCLEOTIDE SEQUENCE [LARGE SCALE GENOMIC DNA]</scope>
    <source>
        <strain evidence="1 2">RP-3-8</strain>
    </source>
</reference>
<proteinExistence type="predicted"/>
<dbReference type="AlphaFoldDB" id="A0A4R0NHR8"/>
<keyword evidence="2" id="KW-1185">Reference proteome</keyword>
<comment type="caution">
    <text evidence="1">The sequence shown here is derived from an EMBL/GenBank/DDBJ whole genome shotgun (WGS) entry which is preliminary data.</text>
</comment>